<dbReference type="FunFam" id="3.40.50.300:FF:000044">
    <property type="entry name" value="Dynein heavy chain 5, axonemal"/>
    <property type="match status" value="1"/>
</dbReference>
<name>A0AAE0T3A6_9BIVA</name>
<dbReference type="FunFam" id="3.40.50.300:FF:002141">
    <property type="entry name" value="Dynein heavy chain"/>
    <property type="match status" value="1"/>
</dbReference>
<dbReference type="InterPro" id="IPR026983">
    <property type="entry name" value="DHC"/>
</dbReference>
<dbReference type="GO" id="GO:0051959">
    <property type="term" value="F:dynein light intermediate chain binding"/>
    <property type="evidence" value="ECO:0007669"/>
    <property type="project" value="InterPro"/>
</dbReference>
<dbReference type="InterPro" id="IPR024743">
    <property type="entry name" value="Dynein_HC_stalk"/>
</dbReference>
<dbReference type="Gene3D" id="1.10.8.720">
    <property type="entry name" value="Region D6 of dynein motor"/>
    <property type="match status" value="1"/>
</dbReference>
<evidence type="ECO:0000259" key="24">
    <source>
        <dbReference type="Pfam" id="PF12774"/>
    </source>
</evidence>
<keyword evidence="5" id="KW-0963">Cytoplasm</keyword>
<dbReference type="PANTHER" id="PTHR22878">
    <property type="entry name" value="DYNEIN HEAVY CHAIN 6, AXONEMAL-LIKE-RELATED"/>
    <property type="match status" value="1"/>
</dbReference>
<dbReference type="InterPro" id="IPR042228">
    <property type="entry name" value="Dynein_linker_3"/>
</dbReference>
<accession>A0AAE0T3A6</accession>
<evidence type="ECO:0000256" key="6">
    <source>
        <dbReference type="ARBA" id="ARBA00022701"/>
    </source>
</evidence>
<feature type="domain" description="Dynein heavy chain region D6 P-loop" evidence="22">
    <location>
        <begin position="3609"/>
        <end position="3722"/>
    </location>
</feature>
<evidence type="ECO:0000256" key="10">
    <source>
        <dbReference type="ARBA" id="ARBA00023017"/>
    </source>
</evidence>
<organism evidence="32 33">
    <name type="scientific">Potamilus streckersoni</name>
    <dbReference type="NCBI Taxonomy" id="2493646"/>
    <lineage>
        <taxon>Eukaryota</taxon>
        <taxon>Metazoa</taxon>
        <taxon>Spiralia</taxon>
        <taxon>Lophotrochozoa</taxon>
        <taxon>Mollusca</taxon>
        <taxon>Bivalvia</taxon>
        <taxon>Autobranchia</taxon>
        <taxon>Heteroconchia</taxon>
        <taxon>Palaeoheterodonta</taxon>
        <taxon>Unionida</taxon>
        <taxon>Unionoidea</taxon>
        <taxon>Unionidae</taxon>
        <taxon>Ambleminae</taxon>
        <taxon>Lampsilini</taxon>
        <taxon>Potamilus</taxon>
    </lineage>
</organism>
<feature type="domain" description="Dynein heavy chain AAA module D4" evidence="26">
    <location>
        <begin position="2495"/>
        <end position="2756"/>
    </location>
</feature>
<dbReference type="Gene3D" id="1.20.920.20">
    <property type="match status" value="1"/>
</dbReference>
<dbReference type="InterPro" id="IPR035706">
    <property type="entry name" value="AAA_9"/>
</dbReference>
<sequence>MASRTSRSAHGGKPFSANRTQVNTPRSTAAGQLYPEIKQRGFYSDIIASDANDGRLGDVLNGPLTAQDTLWNVAKEKHTPKVTSFESTVDINELQKSQTHGPSTAITTISDFPLQASEPKVQLPYYTKPGECPRKIEIERKRRLYATLNLKKLLKKQKIKTELLMPKDSSGDPVKLNSNLNDPAPYPPYLPLEIFDNEEFDCRTPEEWIKLGQVNGVRKPIPGNALLSTKDSDAQLDPRDPSIEYDWFNVGVLDYDAEKKLYLVQRVNSNGRIVDEDGNPVVNGGIKPDGTRLVLPSQYWIPRVRLMFIAEDPHVFALRVAECFHLRKRTEALLRYSLYVDCMPMDGVGELDQASLKRMVEWAKSAPGLLKDKGLEDCIQSLEKEANIDFCRSMNRIIFDKIIEANPETFAFVSVPEIPKKEVPYKACITDIPEYPYDEMYDKFAFNSLLTRQESIQAMGKVRTESNEVANKFLYHTSTTKPMRVEEFEQTQAQVTSQVSLFLKDTWITTLRAAIRTSLHYVGKGWFNIHETNWEVYQISKLKKFMEMVKFIMQDSMRFLVQNSLNAFTSMIVDACHTAMQLEEDFVWGKNVIISPFKPRRNALFLVDLQLDQQGVHYSTNLTSFETMLISLFDKGIQATAHVPQLEKFILEKIFWSGTPLLESVGEHEPHVEELRDTIKKAIRKSLIPMKAYAKEYERHLELINMDINHYIKDYESQGHTAQEVKLEVEMHLLEKDVIEQTIPSSIVIGPFWVNTEQVRQALSKKRKNLSNAVLELLARQLRKQADDACEEFRSISRKLYDKCNCIEELADMREWMKSIPDKLKEHQEAIDKAMEDYELIEEFYYSLSTDDFNAKWTTVGWPHKIERQMEQTSLQLDEDEERFRKLQSSDQANFNDRLDTLQMVVAGMAAHTDITKAHEIANEVRRVNKQLKEAQQLAATYNNRERLFGMPVTNYEKLGRLVKDFEPYRNLWVTVSDWMRWHESWLNDPLTSINAEEVEKNVNDAYKTMHKSVKFFTDIPSVQAVAQEIKELVENFKPYIPLIQGLRNPGMRNRHWEQLSTDLGFPIKPKANLTFSKCLEMKLQDHIQTIAKVAEVAGKEYSIEQALDKMEREWEPVCFEILPYKNTGTFILRSSEDTSQLLDDHIVMTQSMSFSPFKKPFEERISSWENKLKTTQDVLDEWLNCQRAWLYLEPIFSSEDINRQLPVESKRYQTMERMWRKIMKTAKDNPQVISLCPDGRLLDNLKECNKLLEQVQKGLSEYLETKRNAFPRFYFLSDDELLEILSQTKDPTAVQPHLRKCFENISKLKFEEDLQITKMFSAEGEGVDFRETLYPTGNVEDWMLEIERCMKESMRLIIRDSLEDYKKVPRTDWVLKWPGQVVIAGCQTYWTREITEVIEKKELNGIMPHLLRQLDDLRGLVRKDIPKIGRMTLSALIVVEVHARDVVTRMIEEGVQNINDFEWISQVRYYWHTDNLWLRAVNAEFLYGYEYLGNTMRLVITPLTDRCYLTLTGALHLKFGGAPAGPAGTGKTETVKDLAKAMAIQCVVFNCSDQLDFMAMGKFFKGLASAGAWACFDEFNRIDIEVLSVVAQQITTIQKAQQQRVDRFIFEGVELVLKPSCAVFITMNPGYAGRTELPDNLKALFRPVAMMVPDYALIAEISLFSFGFSDARVLAKKIVSTFKLSSEQLSSQDHYDFGMRAVKSVISAAGNLKRQYPDMDEELIALRAIRDVNVPKFLVDDLKLFNGIVSDLFPNIKEQPIDYGALDVSLRKTCSKLGIKDVQGFIHKCIQLFETTVVRHGLMLVGPTGSGKTKCYETLKQAMSALAGQPSPAGFNFEPVHTYVLNPKSITMGQLYGEFDLLTHEWTDGILSTLIRIGASATTADKRWYVFDGPVDAVWIENMNTVLDDNKKLCLSSGEIIKLTEHMTMMFEVQDLAVASPATVSRCGMVYLEPSYIGLEPFVECWLRKLPENIYPYKDKLKSLFDIYMEPAIKFVRSKTKEIVGTVDCNLVFSLLKLLDCFFTPFIPKEGDKPMSAERLARIEELIEPWFFFSIIWSIGATCDHKGQVAFSTWVREQMKENKVKLQFPEDGLVYDYMLDDADISKSSSDDAVDHDEGRAVKEVKWKGWMQNEQEFSIPPDTKFSDIIVPTINTIRSSYLLEMLLTNKKTVLCVGPTGTGKTLTIVDKLTKNMPKEYIPEIFVFSAKTSANQTQDLIDSKLDKRRKGIFGPPLGKYFIFFIDDLNMPALEKYGAQPPIELIRQWMDFRGWYDRKAIGEFRNLVDVNFICAMGPPGGGRNPTSARLLRHCNFISFTEMEDLSKTKIFGTILKYWLNDVNAASPGMIKYSEQLTDTCIAVYNTITTQLLPTPAKSHYTFNLRDLSKVFQGMLMCESTKVDGLNGLLRLWYHESCRVFQDRLVSNEDRGWFDGLLKKKMTEDFAANVEEVITQTPILYGDFVSTGDKLYMEIQDHAKMTKVIEDMLDDYNQINTAQMNLVMFMDAVQHVCRISRIIRQPLGNALLLGMGGSGRQSLTRLSAHVSDFDCFQIELSKNYGMNEWKEDLRKVMMKAGLENNPIVFLFSDTQIKSESFLEDINNILNSGDVPNIYAFDDLEQIYTAMKPICLDAGLQPTKTNLFSTYTKRVRSNLHTVITMSPLGEIFRARLRQFPALVNCCTIDWFSEWPDDALKSVALKFLMDIPELDTTDEVMQGLVTMCQVIHQSVAINSQLFKAELSRHNYVTPTSYLELLGTFSKLVGMKKMELNTSRNRLKTGLDKLLTTAEEVAKLQEELATMRPLLEEAVKESISTMEKIAADTKIAEVTKAVVVKEESQATEKAKETQAIADDAQRDLNEALPALDAAVASLKSLNKNDVVEVRAMQRPPEGVKMVVEAVCIMKGMKPKKVAGDKPGQKLDDYWEPGKSLLQDPGKFLESLFKYDKDNIPDDTIKKIQSYIDDEAFTPAAIQKVSKACTSICMWVRAMHKYHFVAKGVAPKRERLRAAQEDLQETMRVLEAAKARLAEVEEGLATLNAKYEDCVNKKEELERKCAECEARLGRADKLIGGLADEKERWKESVEKLEKIINNYVGDVLVSSGYVAYLGPFTGAYRQKMHSEWVSNLDVLKVPRTDEPTLIATLSDPVRVRSWQIAGLPKDNLSVENGVIVQFSRRWPLFIDPQGQANRWVKTMEKENGLDVIKLSDKDFLRSLENAVRFGKPCLLENVGVELDPALEPILLRQTFRQQGSLVIKLGDAVIPYHEDFKFYITTKLPNPHYTPEVSTKVTLVNFTLSPSGLEDQMLAIVVAEERPDLEEAKNQLIVSNAKMKQELKEIEDKILMRLSSSEGSPVDDIDLIQTLEASKIKSQEIQAKVLVAEQTEKDIDQTRSQYIPVAVSTQILFFCVADMANIDPMYQYSLEWFITIFLNGIANAERADSIPQRVENINNYFTFSLYSNVCRSLFEKHKLMFAFLLCARIKQFNNEIDMSEWRFLLAGGTTKPAELHNPAPEWLSIRSWNDILTLASLPTFAKFAEDFKNHLDGFKRIFDSTDPHREPMPGEWNTKLDDFQKIIVLKCLRADKVTQAFQDYVANHLGQRFIEPQTADLHLVFKDSSPSTPLIFVLSQGTDPAADLYKFAEEMRFSKKLTAISLGQGQGPRAEAMMRSAMERGKWVFFQNCHLAPSFMPALERLIEQIDPDKVHRDFRLWLTSMPSDKFPVFILQNGSKMTIEPPKGIKANLLKSYSGFSDDFFNSCAEKTSDFKHLLLSLCLFHGVLLERRKFGALGFNIPYEFTDGDLRICVSQLKMFLMEYDVIPFKVLLYTAGHINYGGRVTDDWDRRCMMNVLGDFYRSEVLSDEHFYSSSGIYRQISTSMDHNGYTSYVKSLPINDTPEIFGLHDNANITFAQNETFIMLEGLVTLQPKTASGGGKSREEIIEESAQSILEKVPKAVSTSSVMEKYPVLYEQSMNTVLVQEVIRYNRLLKVIQQSLVDLLKALKGLVVMSQELEGMSTSLFNNAVPSIWASKAYPSLKPLAAWVLDLVERMKFIGNWIDKGLPSVYWISGFFFPQAFLTGTLQNYARKKVISIDTISFGFEMIRESHEQLKELPEDGCYIYGLYIEGARWDSHKHQLTESRPKELYTEMPVIWLKPQANRKVPENGIYDSPTYKTLTRAGTLSTTGHSTNFVFSVEIPTDKAQKHWIKRGVAMLCALNY</sequence>
<dbReference type="Gene3D" id="1.20.58.1120">
    <property type="match status" value="1"/>
</dbReference>
<evidence type="ECO:0000256" key="21">
    <source>
        <dbReference type="SAM" id="MobiDB-lite"/>
    </source>
</evidence>
<evidence type="ECO:0000259" key="26">
    <source>
        <dbReference type="Pfam" id="PF12780"/>
    </source>
</evidence>
<comment type="subunit">
    <text evidence="4">Consists of at least two heavy chains and a number of intermediate and light chains.</text>
</comment>
<keyword evidence="14" id="KW-0206">Cytoskeleton</keyword>
<dbReference type="FunFam" id="3.10.490.20:FF:000001">
    <property type="entry name" value="dynein heavy chain 7, axonemal"/>
    <property type="match status" value="1"/>
</dbReference>
<dbReference type="GO" id="GO:0008569">
    <property type="term" value="F:minus-end-directed microtubule motor activity"/>
    <property type="evidence" value="ECO:0007669"/>
    <property type="project" value="InterPro"/>
</dbReference>
<dbReference type="FunFam" id="3.40.50.300:FF:001328">
    <property type="entry name" value="Dynein heavy chain 6, axonemal"/>
    <property type="match status" value="1"/>
</dbReference>
<dbReference type="GO" id="GO:0005874">
    <property type="term" value="C:microtubule"/>
    <property type="evidence" value="ECO:0007669"/>
    <property type="project" value="UniProtKB-KW"/>
</dbReference>
<dbReference type="SUPFAM" id="SSF52540">
    <property type="entry name" value="P-loop containing nucleoside triphosphate hydrolases"/>
    <property type="match status" value="4"/>
</dbReference>
<keyword evidence="7" id="KW-0547">Nucleotide-binding</keyword>
<dbReference type="Pfam" id="PF12775">
    <property type="entry name" value="AAA_7"/>
    <property type="match status" value="1"/>
</dbReference>
<dbReference type="InterPro" id="IPR054354">
    <property type="entry name" value="DYNC2H1-like_lid"/>
</dbReference>
<dbReference type="Pfam" id="PF12777">
    <property type="entry name" value="MT"/>
    <property type="match status" value="1"/>
</dbReference>
<dbReference type="InterPro" id="IPR035699">
    <property type="entry name" value="AAA_6"/>
</dbReference>
<dbReference type="FunFam" id="3.40.50.300:FF:000362">
    <property type="entry name" value="Dynein, axonemal, heavy chain 6"/>
    <property type="match status" value="1"/>
</dbReference>
<evidence type="ECO:0000259" key="22">
    <source>
        <dbReference type="Pfam" id="PF03028"/>
    </source>
</evidence>
<dbReference type="Gene3D" id="1.10.287.2620">
    <property type="match status" value="1"/>
</dbReference>
<dbReference type="InterPro" id="IPR024317">
    <property type="entry name" value="Dynein_heavy_chain_D4_dom"/>
</dbReference>
<dbReference type="InterPro" id="IPR042222">
    <property type="entry name" value="Dynein_2_N"/>
</dbReference>
<keyword evidence="15" id="KW-0966">Cell projection</keyword>
<dbReference type="InterPro" id="IPR041228">
    <property type="entry name" value="Dynein_C"/>
</dbReference>
<feature type="compositionally biased region" description="Polar residues" evidence="21">
    <location>
        <begin position="17"/>
        <end position="30"/>
    </location>
</feature>
<dbReference type="Pfam" id="PF22597">
    <property type="entry name" value="DYN_lid"/>
    <property type="match status" value="1"/>
</dbReference>
<dbReference type="Gene3D" id="1.10.8.710">
    <property type="match status" value="1"/>
</dbReference>
<feature type="region of interest" description="Disordered" evidence="21">
    <location>
        <begin position="1"/>
        <end position="31"/>
    </location>
</feature>
<dbReference type="FunFam" id="1.10.8.720:FF:000001">
    <property type="entry name" value="dynein heavy chain 7, axonemal"/>
    <property type="match status" value="1"/>
</dbReference>
<evidence type="ECO:0000256" key="11">
    <source>
        <dbReference type="ARBA" id="ARBA00023054"/>
    </source>
</evidence>
<feature type="domain" description="Dynein heavy chain ATP-binding dynein motor region" evidence="27">
    <location>
        <begin position="3143"/>
        <end position="3364"/>
    </location>
</feature>
<reference evidence="32" key="3">
    <citation type="submission" date="2023-05" db="EMBL/GenBank/DDBJ databases">
        <authorList>
            <person name="Smith C.H."/>
        </authorList>
    </citation>
    <scope>NUCLEOTIDE SEQUENCE</scope>
    <source>
        <strain evidence="32">CHS0354</strain>
        <tissue evidence="32">Mantle</tissue>
    </source>
</reference>
<dbReference type="InterPro" id="IPR013602">
    <property type="entry name" value="Dynein_heavy_linker"/>
</dbReference>
<dbReference type="FunFam" id="3.20.180.20:FF:000003">
    <property type="entry name" value="Dynein heavy chain 12, axonemal"/>
    <property type="match status" value="1"/>
</dbReference>
<dbReference type="FunFam" id="1.10.8.710:FF:000004">
    <property type="entry name" value="Dynein axonemal heavy chain 6"/>
    <property type="match status" value="1"/>
</dbReference>
<dbReference type="Proteomes" id="UP001195483">
    <property type="component" value="Unassembled WGS sequence"/>
</dbReference>
<comment type="similarity">
    <text evidence="3">Belongs to the dynein heavy chain family.</text>
</comment>
<dbReference type="Pfam" id="PF12781">
    <property type="entry name" value="AAA_9"/>
    <property type="match status" value="1"/>
</dbReference>
<dbReference type="Pfam" id="PF12774">
    <property type="entry name" value="AAA_6"/>
    <property type="match status" value="1"/>
</dbReference>
<evidence type="ECO:0000256" key="3">
    <source>
        <dbReference type="ARBA" id="ARBA00008887"/>
    </source>
</evidence>
<evidence type="ECO:0000256" key="19">
    <source>
        <dbReference type="ARBA" id="ARBA00082100"/>
    </source>
</evidence>
<dbReference type="Pfam" id="PF17852">
    <property type="entry name" value="Dynein_AAA_lid"/>
    <property type="match status" value="1"/>
</dbReference>
<keyword evidence="13" id="KW-0505">Motor protein</keyword>
<keyword evidence="33" id="KW-1185">Reference proteome</keyword>
<evidence type="ECO:0000259" key="31">
    <source>
        <dbReference type="Pfam" id="PF22597"/>
    </source>
</evidence>
<feature type="domain" description="Dynein heavy chain hydrolytic ATP-binding dynein motor region" evidence="24">
    <location>
        <begin position="1488"/>
        <end position="1814"/>
    </location>
</feature>
<feature type="domain" description="Dynein heavy chain linker" evidence="23">
    <location>
        <begin position="961"/>
        <end position="1361"/>
    </location>
</feature>
<dbReference type="Gene3D" id="3.20.180.20">
    <property type="entry name" value="Dynein heavy chain, N-terminal domain 2"/>
    <property type="match status" value="1"/>
</dbReference>
<dbReference type="FunFam" id="1.20.920.20:FF:000006">
    <property type="entry name" value="Dynein, axonemal, heavy chain 6"/>
    <property type="match status" value="1"/>
</dbReference>
<evidence type="ECO:0000256" key="8">
    <source>
        <dbReference type="ARBA" id="ARBA00022840"/>
    </source>
</evidence>
<evidence type="ECO:0000256" key="5">
    <source>
        <dbReference type="ARBA" id="ARBA00022490"/>
    </source>
</evidence>
<feature type="coiled-coil region" evidence="20">
    <location>
        <begin position="760"/>
        <end position="799"/>
    </location>
</feature>
<dbReference type="FunFam" id="1.10.287.2620:FF:000005">
    <property type="entry name" value="Dynein heavy chain 1, axonemal"/>
    <property type="match status" value="1"/>
</dbReference>
<evidence type="ECO:0000256" key="13">
    <source>
        <dbReference type="ARBA" id="ARBA00023175"/>
    </source>
</evidence>
<evidence type="ECO:0000256" key="1">
    <source>
        <dbReference type="ARBA" id="ARBA00004230"/>
    </source>
</evidence>
<evidence type="ECO:0000259" key="25">
    <source>
        <dbReference type="Pfam" id="PF12777"/>
    </source>
</evidence>
<evidence type="ECO:0000256" key="12">
    <source>
        <dbReference type="ARBA" id="ARBA00023069"/>
    </source>
</evidence>
<evidence type="ECO:0000313" key="32">
    <source>
        <dbReference type="EMBL" id="KAK3602979.1"/>
    </source>
</evidence>
<feature type="coiled-coil region" evidence="20">
    <location>
        <begin position="918"/>
        <end position="945"/>
    </location>
</feature>
<dbReference type="Pfam" id="PF12780">
    <property type="entry name" value="AAA_8"/>
    <property type="match status" value="1"/>
</dbReference>
<dbReference type="Pfam" id="PF18199">
    <property type="entry name" value="Dynein_C"/>
    <property type="match status" value="1"/>
</dbReference>
<feature type="domain" description="Dynein heavy chain C-terminal" evidence="30">
    <location>
        <begin position="3900"/>
        <end position="4202"/>
    </location>
</feature>
<dbReference type="FunFam" id="3.40.50.300:FF:000223">
    <property type="entry name" value="Dynein heavy chain 3, axonemal"/>
    <property type="match status" value="1"/>
</dbReference>
<dbReference type="Pfam" id="PF08393">
    <property type="entry name" value="DHC_N2"/>
    <property type="match status" value="1"/>
</dbReference>
<evidence type="ECO:0000256" key="7">
    <source>
        <dbReference type="ARBA" id="ARBA00022741"/>
    </source>
</evidence>
<keyword evidence="12" id="KW-0969">Cilium</keyword>
<proteinExistence type="inferred from homology"/>
<keyword evidence="10" id="KW-0243">Dynein</keyword>
<evidence type="ECO:0000256" key="20">
    <source>
        <dbReference type="SAM" id="Coils"/>
    </source>
</evidence>
<evidence type="ECO:0000259" key="23">
    <source>
        <dbReference type="Pfam" id="PF08393"/>
    </source>
</evidence>
<evidence type="ECO:0000256" key="17">
    <source>
        <dbReference type="ARBA" id="ARBA00071810"/>
    </source>
</evidence>
<dbReference type="InterPro" id="IPR041658">
    <property type="entry name" value="AAA_lid_11"/>
</dbReference>
<protein>
    <recommendedName>
        <fullName evidence="17">Dynein axonemal heavy chain 1</fullName>
    </recommendedName>
    <alternativeName>
        <fullName evidence="19">Axonemal beta dynein heavy chain 1</fullName>
    </alternativeName>
    <alternativeName>
        <fullName evidence="18">Ciliary dynein heavy chain 1</fullName>
    </alternativeName>
</protein>
<feature type="coiled-coil region" evidence="20">
    <location>
        <begin position="2996"/>
        <end position="3082"/>
    </location>
</feature>
<dbReference type="GO" id="GO:0036126">
    <property type="term" value="C:sperm flagellum"/>
    <property type="evidence" value="ECO:0007669"/>
    <property type="project" value="UniProtKB-ARBA"/>
</dbReference>
<dbReference type="FunFam" id="1.20.1270.280:FF:000001">
    <property type="entry name" value="dynein heavy chain 7, axonemal"/>
    <property type="match status" value="1"/>
</dbReference>
<dbReference type="Gene3D" id="1.20.140.100">
    <property type="entry name" value="Dynein heavy chain, N-terminal domain 2"/>
    <property type="match status" value="1"/>
</dbReference>
<comment type="subcellular location">
    <subcellularLocation>
        <location evidence="1">Cell projection</location>
        <location evidence="1">Cilium</location>
        <location evidence="1">Flagellum</location>
    </subcellularLocation>
    <subcellularLocation>
        <location evidence="2">Cytoplasm</location>
        <location evidence="2">Cytoskeleton</location>
        <location evidence="2">Cilium axoneme</location>
    </subcellularLocation>
</comment>
<dbReference type="FunFam" id="1.10.8.1220:FF:000001">
    <property type="entry name" value="Dynein axonemal heavy chain 5"/>
    <property type="match status" value="1"/>
</dbReference>
<keyword evidence="6" id="KW-0493">Microtubule</keyword>
<reference evidence="32" key="2">
    <citation type="journal article" date="2021" name="Genome Biol. Evol.">
        <title>Developing a high-quality reference genome for a parasitic bivalve with doubly uniparental inheritance (Bivalvia: Unionida).</title>
        <authorList>
            <person name="Smith C.H."/>
        </authorList>
    </citation>
    <scope>NUCLEOTIDE SEQUENCE</scope>
    <source>
        <strain evidence="32">CHS0354</strain>
        <tissue evidence="32">Mantle</tissue>
    </source>
</reference>
<dbReference type="FunFam" id="1.20.920.30:FF:000005">
    <property type="entry name" value="Dynein, axonemal, heavy chain 2"/>
    <property type="match status" value="1"/>
</dbReference>
<dbReference type="Gene3D" id="1.10.8.1220">
    <property type="match status" value="1"/>
</dbReference>
<evidence type="ECO:0000259" key="27">
    <source>
        <dbReference type="Pfam" id="PF12781"/>
    </source>
</evidence>
<dbReference type="InterPro" id="IPR042219">
    <property type="entry name" value="AAA_lid_11_sf"/>
</dbReference>
<dbReference type="GO" id="GO:0005930">
    <property type="term" value="C:axoneme"/>
    <property type="evidence" value="ECO:0007669"/>
    <property type="project" value="UniProtKB-SubCell"/>
</dbReference>
<evidence type="ECO:0000256" key="15">
    <source>
        <dbReference type="ARBA" id="ARBA00023273"/>
    </source>
</evidence>
<keyword evidence="9" id="KW-0282">Flagellum</keyword>
<dbReference type="FunFam" id="1.20.140.100:FF:000004">
    <property type="entry name" value="Dynein axonemal heavy chain 6"/>
    <property type="match status" value="1"/>
</dbReference>
<keyword evidence="11 20" id="KW-0175">Coiled coil</keyword>
<dbReference type="EMBL" id="JAEAOA010001032">
    <property type="protein sequence ID" value="KAK3602979.1"/>
    <property type="molecule type" value="Genomic_DNA"/>
</dbReference>
<dbReference type="Gene3D" id="1.20.920.30">
    <property type="match status" value="1"/>
</dbReference>
<feature type="domain" description="Dynein heavy chain AAA lid" evidence="29">
    <location>
        <begin position="3755"/>
        <end position="3894"/>
    </location>
</feature>
<dbReference type="Gene3D" id="1.20.1270.280">
    <property type="match status" value="1"/>
</dbReference>
<evidence type="ECO:0000313" key="33">
    <source>
        <dbReference type="Proteomes" id="UP001195483"/>
    </source>
</evidence>
<dbReference type="GO" id="GO:0045505">
    <property type="term" value="F:dynein intermediate chain binding"/>
    <property type="evidence" value="ECO:0007669"/>
    <property type="project" value="InterPro"/>
</dbReference>
<evidence type="ECO:0000259" key="28">
    <source>
        <dbReference type="Pfam" id="PF17852"/>
    </source>
</evidence>
<gene>
    <name evidence="32" type="ORF">CHS0354_016794</name>
</gene>
<dbReference type="InterPro" id="IPR027417">
    <property type="entry name" value="P-loop_NTPase"/>
</dbReference>
<dbReference type="GO" id="GO:0005524">
    <property type="term" value="F:ATP binding"/>
    <property type="evidence" value="ECO:0007669"/>
    <property type="project" value="UniProtKB-KW"/>
</dbReference>
<dbReference type="InterPro" id="IPR004273">
    <property type="entry name" value="Dynein_heavy_D6_P-loop"/>
</dbReference>
<dbReference type="FunFam" id="1.20.58.1120:FF:000005">
    <property type="entry name" value="Dynein, axonemal, heavy chain 12"/>
    <property type="match status" value="1"/>
</dbReference>
<feature type="domain" description="Dynein heavy chain AAA 5 extension" evidence="28">
    <location>
        <begin position="1982"/>
        <end position="2103"/>
    </location>
</feature>
<comment type="function">
    <text evidence="16">Force generating protein of cilia required for sperm flagellum motility. Produces force towards the minus ends of microtubules. Dynein has ATPase activity; the force-producing power stroke is thought to occur on release of ADP. Required in spermatozoa for the formation of the inner dynein arms and biogenesis of the axoneme.</text>
</comment>
<evidence type="ECO:0000256" key="4">
    <source>
        <dbReference type="ARBA" id="ARBA00011655"/>
    </source>
</evidence>
<keyword evidence="8" id="KW-0067">ATP-binding</keyword>
<evidence type="ECO:0000256" key="16">
    <source>
        <dbReference type="ARBA" id="ARBA00055289"/>
    </source>
</evidence>
<dbReference type="InterPro" id="IPR041466">
    <property type="entry name" value="Dynein_AAA5_ext"/>
</dbReference>
<dbReference type="Gene3D" id="3.10.490.20">
    <property type="match status" value="1"/>
</dbReference>
<evidence type="ECO:0000256" key="2">
    <source>
        <dbReference type="ARBA" id="ARBA00004430"/>
    </source>
</evidence>
<dbReference type="Gene3D" id="3.40.50.300">
    <property type="entry name" value="P-loop containing nucleotide triphosphate hydrolases"/>
    <property type="match status" value="5"/>
</dbReference>
<dbReference type="Pfam" id="PF03028">
    <property type="entry name" value="Dynein_heavy"/>
    <property type="match status" value="1"/>
</dbReference>
<evidence type="ECO:0000256" key="9">
    <source>
        <dbReference type="ARBA" id="ARBA00022846"/>
    </source>
</evidence>
<dbReference type="PANTHER" id="PTHR22878:SF73">
    <property type="entry name" value="DYNEIN AXONEMAL HEAVY CHAIN 1"/>
    <property type="match status" value="1"/>
</dbReference>
<dbReference type="Pfam" id="PF18198">
    <property type="entry name" value="AAA_lid_11"/>
    <property type="match status" value="1"/>
</dbReference>
<reference evidence="32" key="1">
    <citation type="journal article" date="2021" name="Genome Biol. Evol.">
        <title>A High-Quality Reference Genome for a Parasitic Bivalve with Doubly Uniparental Inheritance (Bivalvia: Unionida).</title>
        <authorList>
            <person name="Smith C.H."/>
        </authorList>
    </citation>
    <scope>NUCLEOTIDE SEQUENCE</scope>
    <source>
        <strain evidence="32">CHS0354</strain>
    </source>
</reference>
<dbReference type="InterPro" id="IPR043160">
    <property type="entry name" value="Dynein_C_barrel"/>
</dbReference>
<dbReference type="GO" id="GO:0030317">
    <property type="term" value="P:flagellated sperm motility"/>
    <property type="evidence" value="ECO:0007669"/>
    <property type="project" value="UniProtKB-ARBA"/>
</dbReference>
<dbReference type="Gene3D" id="1.10.472.130">
    <property type="match status" value="1"/>
</dbReference>
<dbReference type="Gene3D" id="6.10.140.1060">
    <property type="match status" value="1"/>
</dbReference>
<evidence type="ECO:0000256" key="14">
    <source>
        <dbReference type="ARBA" id="ARBA00023212"/>
    </source>
</evidence>
<feature type="domain" description="Dynein 2 heavy chain 1 cytoplasmic ATPase lid" evidence="31">
    <location>
        <begin position="2341"/>
        <end position="2426"/>
    </location>
</feature>
<dbReference type="InterPro" id="IPR043157">
    <property type="entry name" value="Dynein_AAA1S"/>
</dbReference>
<evidence type="ECO:0000259" key="30">
    <source>
        <dbReference type="Pfam" id="PF18199"/>
    </source>
</evidence>
<feature type="domain" description="Dynein heavy chain coiled coil stalk" evidence="25">
    <location>
        <begin position="2770"/>
        <end position="3113"/>
    </location>
</feature>
<evidence type="ECO:0000259" key="29">
    <source>
        <dbReference type="Pfam" id="PF18198"/>
    </source>
</evidence>
<evidence type="ECO:0000256" key="18">
    <source>
        <dbReference type="ARBA" id="ARBA00078557"/>
    </source>
</evidence>
<dbReference type="GO" id="GO:0030286">
    <property type="term" value="C:dynein complex"/>
    <property type="evidence" value="ECO:0007669"/>
    <property type="project" value="UniProtKB-KW"/>
</dbReference>
<comment type="caution">
    <text evidence="32">The sequence shown here is derived from an EMBL/GenBank/DDBJ whole genome shotgun (WGS) entry which is preliminary data.</text>
</comment>
<dbReference type="FunFam" id="1.10.472.130:FF:000006">
    <property type="entry name" value="Dynein axonemal heavy chain 1"/>
    <property type="match status" value="1"/>
</dbReference>